<feature type="non-terminal residue" evidence="1">
    <location>
        <position position="165"/>
    </location>
</feature>
<evidence type="ECO:0008006" key="2">
    <source>
        <dbReference type="Google" id="ProtNLM"/>
    </source>
</evidence>
<protein>
    <recommendedName>
        <fullName evidence="2">TonB-dependent receptor-like beta-barrel domain-containing protein</fullName>
    </recommendedName>
</protein>
<reference evidence="1" key="1">
    <citation type="submission" date="2018-05" db="EMBL/GenBank/DDBJ databases">
        <authorList>
            <person name="Lanie J.A."/>
            <person name="Ng W.-L."/>
            <person name="Kazmierczak K.M."/>
            <person name="Andrzejewski T.M."/>
            <person name="Davidsen T.M."/>
            <person name="Wayne K.J."/>
            <person name="Tettelin H."/>
            <person name="Glass J.I."/>
            <person name="Rusch D."/>
            <person name="Podicherti R."/>
            <person name="Tsui H.-C.T."/>
            <person name="Winkler M.E."/>
        </authorList>
    </citation>
    <scope>NUCLEOTIDE SEQUENCE</scope>
</reference>
<proteinExistence type="predicted"/>
<organism evidence="1">
    <name type="scientific">marine metagenome</name>
    <dbReference type="NCBI Taxonomy" id="408172"/>
    <lineage>
        <taxon>unclassified sequences</taxon>
        <taxon>metagenomes</taxon>
        <taxon>ecological metagenomes</taxon>
    </lineage>
</organism>
<sequence length="165" mass="19489">MATTPLNLHISYHSGYDSNVMRFSLKEIENVAENKDVMGGANTFDSYINKINTHFQKTIFEIDKKELSMSSSFNLSSYAHNPNRSYWSGNFSTVYKWGSYRNLKYSLRHLNSYYLRHYTNRDVSTNSLRPCYFSDRDQIVSLTMPIRKRTWYSIGAGYLQRYYDN</sequence>
<dbReference type="EMBL" id="UINC01098142">
    <property type="protein sequence ID" value="SVC56433.1"/>
    <property type="molecule type" value="Genomic_DNA"/>
</dbReference>
<evidence type="ECO:0000313" key="1">
    <source>
        <dbReference type="EMBL" id="SVC56433.1"/>
    </source>
</evidence>
<accession>A0A382N5M0</accession>
<name>A0A382N5M0_9ZZZZ</name>
<gene>
    <name evidence="1" type="ORF">METZ01_LOCUS309287</name>
</gene>
<dbReference type="AlphaFoldDB" id="A0A382N5M0"/>